<dbReference type="Proteomes" id="UP000006732">
    <property type="component" value="Chromosome"/>
</dbReference>
<dbReference type="GO" id="GO:0051536">
    <property type="term" value="F:iron-sulfur cluster binding"/>
    <property type="evidence" value="ECO:0007669"/>
    <property type="project" value="UniProtKB-KW"/>
</dbReference>
<organism evidence="8 9">
    <name type="scientific">Pelobacter propionicus (strain DSM 2379 / NBRC 103807 / OttBd1)</name>
    <dbReference type="NCBI Taxonomy" id="338966"/>
    <lineage>
        <taxon>Bacteria</taxon>
        <taxon>Pseudomonadati</taxon>
        <taxon>Thermodesulfobacteriota</taxon>
        <taxon>Desulfuromonadia</taxon>
        <taxon>Desulfuromonadales</taxon>
        <taxon>Desulfuromonadaceae</taxon>
        <taxon>Pelobacter</taxon>
    </lineage>
</organism>
<dbReference type="Pfam" id="PF04055">
    <property type="entry name" value="Radical_SAM"/>
    <property type="match status" value="1"/>
</dbReference>
<keyword evidence="4" id="KW-0479">Metal-binding</keyword>
<dbReference type="HOGENOM" id="CLU_009273_1_1_7"/>
<dbReference type="EMBL" id="CP000482">
    <property type="protein sequence ID" value="ABK98467.1"/>
    <property type="molecule type" value="Genomic_DNA"/>
</dbReference>
<dbReference type="Gene3D" id="3.20.20.70">
    <property type="entry name" value="Aldolase class I"/>
    <property type="match status" value="2"/>
</dbReference>
<keyword evidence="9" id="KW-1185">Reference proteome</keyword>
<dbReference type="SFLD" id="SFLDG01067">
    <property type="entry name" value="SPASM/twitch_domain_containing"/>
    <property type="match status" value="1"/>
</dbReference>
<keyword evidence="3" id="KW-0949">S-adenosyl-L-methionine</keyword>
<dbReference type="GO" id="GO:0003824">
    <property type="term" value="F:catalytic activity"/>
    <property type="evidence" value="ECO:0007669"/>
    <property type="project" value="InterPro"/>
</dbReference>
<dbReference type="InterPro" id="IPR058240">
    <property type="entry name" value="rSAM_sf"/>
</dbReference>
<dbReference type="eggNOG" id="COG0535">
    <property type="taxonomic scope" value="Bacteria"/>
</dbReference>
<evidence type="ECO:0000256" key="4">
    <source>
        <dbReference type="ARBA" id="ARBA00022723"/>
    </source>
</evidence>
<dbReference type="InterPro" id="IPR006638">
    <property type="entry name" value="Elp3/MiaA/NifB-like_rSAM"/>
</dbReference>
<dbReference type="NCBIfam" id="TIGR04311">
    <property type="entry name" value="rSAM_Geo_metal"/>
    <property type="match status" value="1"/>
</dbReference>
<accession>A1AM97</accession>
<evidence type="ECO:0000313" key="9">
    <source>
        <dbReference type="Proteomes" id="UP000006732"/>
    </source>
</evidence>
<keyword evidence="6" id="KW-0411">Iron-sulfur</keyword>
<dbReference type="KEGG" id="ppd:Ppro_0838"/>
<dbReference type="SFLD" id="SFLDG01387">
    <property type="entry name" value="BtrN-like_SPASM_domain_contain"/>
    <property type="match status" value="1"/>
</dbReference>
<reference evidence="8 9" key="1">
    <citation type="submission" date="2006-10" db="EMBL/GenBank/DDBJ databases">
        <title>Complete sequence of chromosome of Pelobacter propionicus DSM 2379.</title>
        <authorList>
            <consortium name="US DOE Joint Genome Institute"/>
            <person name="Copeland A."/>
            <person name="Lucas S."/>
            <person name="Lapidus A."/>
            <person name="Barry K."/>
            <person name="Detter J.C."/>
            <person name="Glavina del Rio T."/>
            <person name="Hammon N."/>
            <person name="Israni S."/>
            <person name="Dalin E."/>
            <person name="Tice H."/>
            <person name="Pitluck S."/>
            <person name="Saunders E."/>
            <person name="Brettin T."/>
            <person name="Bruce D."/>
            <person name="Han C."/>
            <person name="Tapia R."/>
            <person name="Schmutz J."/>
            <person name="Larimer F."/>
            <person name="Land M."/>
            <person name="Hauser L."/>
            <person name="Kyrpides N."/>
            <person name="Kim E."/>
            <person name="Lovley D."/>
            <person name="Richardson P."/>
        </authorList>
    </citation>
    <scope>NUCLEOTIDE SEQUENCE [LARGE SCALE GENOMIC DNA]</scope>
    <source>
        <strain evidence="9">DSM 2379 / NBRC 103807 / OttBd1</strain>
    </source>
</reference>
<gene>
    <name evidence="8" type="ordered locus">Ppro_0838</name>
</gene>
<feature type="domain" description="Radical SAM core" evidence="7">
    <location>
        <begin position="39"/>
        <end position="266"/>
    </location>
</feature>
<dbReference type="SMART" id="SM00729">
    <property type="entry name" value="Elp3"/>
    <property type="match status" value="1"/>
</dbReference>
<evidence type="ECO:0000256" key="5">
    <source>
        <dbReference type="ARBA" id="ARBA00023004"/>
    </source>
</evidence>
<dbReference type="InterPro" id="IPR007197">
    <property type="entry name" value="rSAM"/>
</dbReference>
<evidence type="ECO:0000256" key="3">
    <source>
        <dbReference type="ARBA" id="ARBA00022691"/>
    </source>
</evidence>
<dbReference type="CDD" id="cd21121">
    <property type="entry name" value="SPASM_Cmo-like"/>
    <property type="match status" value="1"/>
</dbReference>
<dbReference type="InterPro" id="IPR034391">
    <property type="entry name" value="AdoMet-like_SPASM_containing"/>
</dbReference>
<dbReference type="InterPro" id="IPR023885">
    <property type="entry name" value="4Fe4S-binding_SPASM_dom"/>
</dbReference>
<dbReference type="RefSeq" id="WP_011734779.1">
    <property type="nucleotide sequence ID" value="NC_008609.1"/>
</dbReference>
<dbReference type="PROSITE" id="PS51918">
    <property type="entry name" value="RADICAL_SAM"/>
    <property type="match status" value="1"/>
</dbReference>
<protein>
    <submittedName>
        <fullName evidence="8">Radical SAM domain protein</fullName>
    </submittedName>
</protein>
<dbReference type="GO" id="GO:0046872">
    <property type="term" value="F:metal ion binding"/>
    <property type="evidence" value="ECO:0007669"/>
    <property type="project" value="UniProtKB-KW"/>
</dbReference>
<dbReference type="OrthoDB" id="9772409at2"/>
<dbReference type="InterPro" id="IPR050377">
    <property type="entry name" value="Radical_SAM_PqqE_MftC-like"/>
</dbReference>
<dbReference type="Pfam" id="PF13186">
    <property type="entry name" value="SPASM"/>
    <property type="match status" value="1"/>
</dbReference>
<name>A1AM97_PELPD</name>
<proteinExistence type="predicted"/>
<keyword evidence="5" id="KW-0408">Iron</keyword>
<dbReference type="PANTHER" id="PTHR11228:SF7">
    <property type="entry name" value="PQQA PEPTIDE CYCLASE"/>
    <property type="match status" value="1"/>
</dbReference>
<sequence>MNKPTWSIANLSHAPSTVITPATAPISPIADGTPQPALFPYPSKLFVETTTYCNLKCSMCMKQTMGSELKEGFLTMEIFRGLDPAFPRAESLVMSGIGEPLLCRELEDFIRHARARMPRDSWIGFQSNGLLLDEERAVSLMEAGLDRICLSVDSVSPETFSTVREGGELGDIDRAFAALASARERCGRPDFRIGIEFVIMRDNLHELPSTLRWAASRGADFAITSHLLPYDPAFVKDAAYEPNTEDAIRLFESWRKRAEAEGIDMSDYFKTAFLRYSRTPEQDRMVDFVRRMMDDARGRDIFLNVESLLQRDPGWYARVESTFAEARAIATEQGLELRLPAVAPRSDRACDFLEGGSVFVSWDGKVHPCYFLWHKYVCYFTERKKHVSTKSFGSLTEEGIMEIWNAPPFRQFREEVLRHDYPFCANCNLIPCEYLYCEEFEQDCYTNTVPCGDCFWCMGLFNCMS</sequence>
<evidence type="ECO:0000256" key="6">
    <source>
        <dbReference type="ARBA" id="ARBA00023014"/>
    </source>
</evidence>
<dbReference type="CDD" id="cd01335">
    <property type="entry name" value="Radical_SAM"/>
    <property type="match status" value="1"/>
</dbReference>
<evidence type="ECO:0000256" key="2">
    <source>
        <dbReference type="ARBA" id="ARBA00022485"/>
    </source>
</evidence>
<dbReference type="STRING" id="338966.Ppro_0838"/>
<dbReference type="AlphaFoldDB" id="A1AM97"/>
<dbReference type="InterPro" id="IPR027586">
    <property type="entry name" value="rSAM_metal_mat"/>
</dbReference>
<evidence type="ECO:0000256" key="1">
    <source>
        <dbReference type="ARBA" id="ARBA00001966"/>
    </source>
</evidence>
<evidence type="ECO:0000313" key="8">
    <source>
        <dbReference type="EMBL" id="ABK98467.1"/>
    </source>
</evidence>
<dbReference type="SUPFAM" id="SSF102114">
    <property type="entry name" value="Radical SAM enzymes"/>
    <property type="match status" value="1"/>
</dbReference>
<dbReference type="SFLD" id="SFLDS00029">
    <property type="entry name" value="Radical_SAM"/>
    <property type="match status" value="1"/>
</dbReference>
<evidence type="ECO:0000259" key="7">
    <source>
        <dbReference type="PROSITE" id="PS51918"/>
    </source>
</evidence>
<dbReference type="PANTHER" id="PTHR11228">
    <property type="entry name" value="RADICAL SAM DOMAIN PROTEIN"/>
    <property type="match status" value="1"/>
</dbReference>
<dbReference type="InterPro" id="IPR013785">
    <property type="entry name" value="Aldolase_TIM"/>
</dbReference>
<comment type="cofactor">
    <cofactor evidence="1">
        <name>[4Fe-4S] cluster</name>
        <dbReference type="ChEBI" id="CHEBI:49883"/>
    </cofactor>
</comment>
<keyword evidence="2" id="KW-0004">4Fe-4S</keyword>